<evidence type="ECO:0000313" key="1">
    <source>
        <dbReference type="EMBL" id="CAE0816024.1"/>
    </source>
</evidence>
<gene>
    <name evidence="1" type="ORF">EGYM00163_LOCUS27183</name>
</gene>
<dbReference type="AlphaFoldDB" id="A0A7S4FUX9"/>
<reference evidence="1" key="1">
    <citation type="submission" date="2021-01" db="EMBL/GenBank/DDBJ databases">
        <authorList>
            <person name="Corre E."/>
            <person name="Pelletier E."/>
            <person name="Niang G."/>
            <person name="Scheremetjew M."/>
            <person name="Finn R."/>
            <person name="Kale V."/>
            <person name="Holt S."/>
            <person name="Cochrane G."/>
            <person name="Meng A."/>
            <person name="Brown T."/>
            <person name="Cohen L."/>
        </authorList>
    </citation>
    <scope>NUCLEOTIDE SEQUENCE</scope>
    <source>
        <strain evidence="1">CCMP1594</strain>
    </source>
</reference>
<proteinExistence type="predicted"/>
<protein>
    <submittedName>
        <fullName evidence="1">Uncharacterized protein</fullName>
    </submittedName>
</protein>
<organism evidence="1">
    <name type="scientific">Eutreptiella gymnastica</name>
    <dbReference type="NCBI Taxonomy" id="73025"/>
    <lineage>
        <taxon>Eukaryota</taxon>
        <taxon>Discoba</taxon>
        <taxon>Euglenozoa</taxon>
        <taxon>Euglenida</taxon>
        <taxon>Spirocuta</taxon>
        <taxon>Euglenophyceae</taxon>
        <taxon>Eutreptiales</taxon>
        <taxon>Eutreptiaceae</taxon>
        <taxon>Eutreptiella</taxon>
    </lineage>
</organism>
<sequence>MHRNWTFALFFADHPSEGALNVVSGFFAEETLTEQHKKHMPIQNAGAQRNAENLEEKSTAMTPLRTKVCCIPHTEPQLALTKASPSHEVLGTSLHSEWTLMILRSKLPCSAFFFCYFFQQQARAE</sequence>
<name>A0A7S4FUX9_9EUGL</name>
<dbReference type="EMBL" id="HBJA01077555">
    <property type="protein sequence ID" value="CAE0816024.1"/>
    <property type="molecule type" value="Transcribed_RNA"/>
</dbReference>
<accession>A0A7S4FUX9</accession>